<evidence type="ECO:0000313" key="2">
    <source>
        <dbReference type="Proteomes" id="UP000184096"/>
    </source>
</evidence>
<name>A0A1M7UV49_9BRAD</name>
<dbReference type="InterPro" id="IPR011990">
    <property type="entry name" value="TPR-like_helical_dom_sf"/>
</dbReference>
<protein>
    <submittedName>
        <fullName evidence="1">Tetratricopeptide repeat-containing protein</fullName>
    </submittedName>
</protein>
<dbReference type="Proteomes" id="UP000184096">
    <property type="component" value="Chromosome I"/>
</dbReference>
<organism evidence="1 2">
    <name type="scientific">Bradyrhizobium erythrophlei</name>
    <dbReference type="NCBI Taxonomy" id="1437360"/>
    <lineage>
        <taxon>Bacteria</taxon>
        <taxon>Pseudomonadati</taxon>
        <taxon>Pseudomonadota</taxon>
        <taxon>Alphaproteobacteria</taxon>
        <taxon>Hyphomicrobiales</taxon>
        <taxon>Nitrobacteraceae</taxon>
        <taxon>Bradyrhizobium</taxon>
    </lineage>
</organism>
<dbReference type="Gene3D" id="1.25.40.10">
    <property type="entry name" value="Tetratricopeptide repeat domain"/>
    <property type="match status" value="1"/>
</dbReference>
<dbReference type="SUPFAM" id="SSF48452">
    <property type="entry name" value="TPR-like"/>
    <property type="match status" value="1"/>
</dbReference>
<dbReference type="EMBL" id="LT670849">
    <property type="protein sequence ID" value="SHN86911.1"/>
    <property type="molecule type" value="Genomic_DNA"/>
</dbReference>
<dbReference type="AlphaFoldDB" id="A0A1M7UV49"/>
<dbReference type="Pfam" id="PF13374">
    <property type="entry name" value="TPR_10"/>
    <property type="match status" value="1"/>
</dbReference>
<dbReference type="InterPro" id="IPR019734">
    <property type="entry name" value="TPR_rpt"/>
</dbReference>
<dbReference type="SMART" id="SM00028">
    <property type="entry name" value="TPR"/>
    <property type="match status" value="4"/>
</dbReference>
<keyword evidence="2" id="KW-1185">Reference proteome</keyword>
<gene>
    <name evidence="1" type="ORF">SAMN05444170_6912</name>
</gene>
<dbReference type="RefSeq" id="WP_172806132.1">
    <property type="nucleotide sequence ID" value="NZ_LT670849.1"/>
</dbReference>
<accession>A0A1M7UV49</accession>
<evidence type="ECO:0000313" key="1">
    <source>
        <dbReference type="EMBL" id="SHN86911.1"/>
    </source>
</evidence>
<proteinExistence type="predicted"/>
<sequence length="431" mass="47196">MVRSSTLLAALTMLFVAPNVPIVAQQIKAEGGVAIGGNVSNSTINIGIPPEQLEALVRQAHDLSEANKKIVAELQGKLDVGERQVRAALEIVGEVNVPTELLSAKLVEIAERFKALRKAASDDLGDNPSIVALKSDARKAIDAGDLARADLLLANVETEQRRALDRFAANVARTSGERGDIAMTRLRYKEAAKHFADVAAVFPPSIIEQDGRLHYLNKEADALLRLSWGYDDQPLHFRLSYGDDDKPLRLAIERYRRIIDLTPRERLPLDWANAQNNLGTALRRLGSLEEAVAAHRAALTEMTRERVPLDWAATQNSLGSALRLLGDEENSTARLEEAVAAHRAALTEMTRERMPFDWAATQHLLGDALLSLGDQESGTARLQEAIVAYRAALTERPLVLLGAVDRALARGSLGIAFTRLRQHIAGERPRK</sequence>
<reference evidence="2" key="1">
    <citation type="submission" date="2016-11" db="EMBL/GenBank/DDBJ databases">
        <authorList>
            <person name="Varghese N."/>
            <person name="Submissions S."/>
        </authorList>
    </citation>
    <scope>NUCLEOTIDE SEQUENCE [LARGE SCALE GENOMIC DNA]</scope>
    <source>
        <strain evidence="2">GAS401</strain>
    </source>
</reference>